<dbReference type="PANTHER" id="PTHR12215:SF10">
    <property type="entry name" value="L-AMINOADIPATE-SEMIALDEHYDE DEHYDROGENASE-PHOSPHOPANTETHEINYL TRANSFERASE"/>
    <property type="match status" value="1"/>
</dbReference>
<dbReference type="HOGENOM" id="CLU_031126_1_0_1"/>
<keyword evidence="7" id="KW-1185">Reference proteome</keyword>
<evidence type="ECO:0000259" key="4">
    <source>
        <dbReference type="Pfam" id="PF01648"/>
    </source>
</evidence>
<feature type="domain" description="4'-phosphopantetheinyl transferase N-terminal" evidence="5">
    <location>
        <begin position="34"/>
        <end position="125"/>
    </location>
</feature>
<evidence type="ECO:0000259" key="5">
    <source>
        <dbReference type="Pfam" id="PF22624"/>
    </source>
</evidence>
<dbReference type="STRING" id="1182545.A0A072NX12"/>
<dbReference type="EMBL" id="AMGV01000019">
    <property type="protein sequence ID" value="KEF52136.1"/>
    <property type="molecule type" value="Genomic_DNA"/>
</dbReference>
<dbReference type="GO" id="GO:0005829">
    <property type="term" value="C:cytosol"/>
    <property type="evidence" value="ECO:0007669"/>
    <property type="project" value="TreeGrafter"/>
</dbReference>
<evidence type="ECO:0000256" key="1">
    <source>
        <dbReference type="ARBA" id="ARBA00013172"/>
    </source>
</evidence>
<dbReference type="InterPro" id="IPR050559">
    <property type="entry name" value="P-Pant_transferase_sf"/>
</dbReference>
<dbReference type="InterPro" id="IPR037143">
    <property type="entry name" value="4-PPantetheinyl_Trfase_dom_sf"/>
</dbReference>
<dbReference type="GeneID" id="25286659"/>
<evidence type="ECO:0000256" key="2">
    <source>
        <dbReference type="ARBA" id="ARBA00022679"/>
    </source>
</evidence>
<dbReference type="InterPro" id="IPR008278">
    <property type="entry name" value="4-PPantetheinyl_Trfase_dom"/>
</dbReference>
<evidence type="ECO:0000256" key="3">
    <source>
        <dbReference type="SAM" id="MobiDB-lite"/>
    </source>
</evidence>
<evidence type="ECO:0000313" key="6">
    <source>
        <dbReference type="EMBL" id="KEF52136.1"/>
    </source>
</evidence>
<protein>
    <recommendedName>
        <fullName evidence="1">holo-[acyl-carrier-protein] synthase</fullName>
        <ecNumber evidence="1">2.7.8.7</ecNumber>
    </recommendedName>
</protein>
<feature type="region of interest" description="Disordered" evidence="3">
    <location>
        <begin position="301"/>
        <end position="358"/>
    </location>
</feature>
<dbReference type="Proteomes" id="UP000027920">
    <property type="component" value="Unassembled WGS sequence"/>
</dbReference>
<dbReference type="OrthoDB" id="1393670at2759"/>
<dbReference type="AlphaFoldDB" id="A0A072NX12"/>
<dbReference type="GO" id="GO:0019878">
    <property type="term" value="P:lysine biosynthetic process via aminoadipic acid"/>
    <property type="evidence" value="ECO:0007669"/>
    <property type="project" value="TreeGrafter"/>
</dbReference>
<feature type="compositionally biased region" description="Basic residues" evidence="3">
    <location>
        <begin position="305"/>
        <end position="315"/>
    </location>
</feature>
<proteinExistence type="predicted"/>
<feature type="domain" description="4'-phosphopantetheinyl transferase" evidence="4">
    <location>
        <begin position="253"/>
        <end position="304"/>
    </location>
</feature>
<feature type="compositionally biased region" description="Low complexity" evidence="3">
    <location>
        <begin position="227"/>
        <end position="241"/>
    </location>
</feature>
<gene>
    <name evidence="6" type="ORF">A1O9_11762</name>
</gene>
<dbReference type="PANTHER" id="PTHR12215">
    <property type="entry name" value="PHOSPHOPANTETHEINE TRANSFERASE"/>
    <property type="match status" value="1"/>
</dbReference>
<keyword evidence="2" id="KW-0808">Transferase</keyword>
<dbReference type="GO" id="GO:0000287">
    <property type="term" value="F:magnesium ion binding"/>
    <property type="evidence" value="ECO:0007669"/>
    <property type="project" value="InterPro"/>
</dbReference>
<dbReference type="InterPro" id="IPR055066">
    <property type="entry name" value="AASDHPPT_N"/>
</dbReference>
<dbReference type="VEuPathDB" id="FungiDB:A1O9_11762"/>
<dbReference type="GO" id="GO:0008897">
    <property type="term" value="F:holo-[acyl-carrier-protein] synthase activity"/>
    <property type="evidence" value="ECO:0007669"/>
    <property type="project" value="UniProtKB-EC"/>
</dbReference>
<dbReference type="Pfam" id="PF01648">
    <property type="entry name" value="ACPS"/>
    <property type="match status" value="1"/>
</dbReference>
<sequence>MALPQKHSSVITRYYIDTRPLVPSNSKQPYSLPLLELLTFADQEAVTRFLRPADKFMSLASALLKYTFIHRQAKIPWSKVAIQRTPVPHRRPYWQPPDDWESESKSGGLEFNVTHQAGMVVIIGCTTPTAQLPTSSSLSAKMDHLDLTGHHTPGLASSPHQVRLGIDIACADEDKRTPKDMTTQAKFDEWVDIFGEMFSERERRDMRHAPVHMPVAEREEGAWDTESSSSSSEGRGATTEAARLRRARENEAKVTQLKLRRFYAYWALKEAYIKMVGEGLLASWLKELEFLDVTAPVSPSARISSRAKSHSRSRSRGTVAAHSRNHGHQHQHHHHSSSVSTPVLDRDAEEAAKWTHPSKAEKGMQTLLRGRKLDDVDIELVAYDEDFLLATAMQGVVEVFEEQQSATSALRDSSSVENGSVDVQAAVVQPEPQRKRWIRLDIEKDIRPCAEGRCRCLD</sequence>
<feature type="compositionally biased region" description="Basic and acidic residues" evidence="3">
    <location>
        <begin position="344"/>
        <end position="358"/>
    </location>
</feature>
<dbReference type="Pfam" id="PF22624">
    <property type="entry name" value="AASDHPPT_N"/>
    <property type="match status" value="1"/>
</dbReference>
<evidence type="ECO:0000313" key="7">
    <source>
        <dbReference type="Proteomes" id="UP000027920"/>
    </source>
</evidence>
<dbReference type="Gene3D" id="3.90.470.20">
    <property type="entry name" value="4'-phosphopantetheinyl transferase domain"/>
    <property type="match status" value="2"/>
</dbReference>
<reference evidence="6 7" key="1">
    <citation type="submission" date="2013-03" db="EMBL/GenBank/DDBJ databases">
        <title>The Genome Sequence of Exophiala aquamarina CBS 119918.</title>
        <authorList>
            <consortium name="The Broad Institute Genomics Platform"/>
            <person name="Cuomo C."/>
            <person name="de Hoog S."/>
            <person name="Gorbushina A."/>
            <person name="Walker B."/>
            <person name="Young S.K."/>
            <person name="Zeng Q."/>
            <person name="Gargeya S."/>
            <person name="Fitzgerald M."/>
            <person name="Haas B."/>
            <person name="Abouelleil A."/>
            <person name="Allen A.W."/>
            <person name="Alvarado L."/>
            <person name="Arachchi H.M."/>
            <person name="Berlin A.M."/>
            <person name="Chapman S.B."/>
            <person name="Gainer-Dewar J."/>
            <person name="Goldberg J."/>
            <person name="Griggs A."/>
            <person name="Gujja S."/>
            <person name="Hansen M."/>
            <person name="Howarth C."/>
            <person name="Imamovic A."/>
            <person name="Ireland A."/>
            <person name="Larimer J."/>
            <person name="McCowan C."/>
            <person name="Murphy C."/>
            <person name="Pearson M."/>
            <person name="Poon T.W."/>
            <person name="Priest M."/>
            <person name="Roberts A."/>
            <person name="Saif S."/>
            <person name="Shea T."/>
            <person name="Sisk P."/>
            <person name="Sykes S."/>
            <person name="Wortman J."/>
            <person name="Nusbaum C."/>
            <person name="Birren B."/>
        </authorList>
    </citation>
    <scope>NUCLEOTIDE SEQUENCE [LARGE SCALE GENOMIC DNA]</scope>
    <source>
        <strain evidence="6 7">CBS 119918</strain>
    </source>
</reference>
<feature type="region of interest" description="Disordered" evidence="3">
    <location>
        <begin position="208"/>
        <end position="250"/>
    </location>
</feature>
<feature type="compositionally biased region" description="Basic residues" evidence="3">
    <location>
        <begin position="323"/>
        <end position="336"/>
    </location>
</feature>
<dbReference type="EC" id="2.7.8.7" evidence="1"/>
<dbReference type="SUPFAM" id="SSF56214">
    <property type="entry name" value="4'-phosphopantetheinyl transferase"/>
    <property type="match status" value="2"/>
</dbReference>
<comment type="caution">
    <text evidence="6">The sequence shown here is derived from an EMBL/GenBank/DDBJ whole genome shotgun (WGS) entry which is preliminary data.</text>
</comment>
<name>A0A072NX12_9EURO</name>
<dbReference type="RefSeq" id="XP_013254726.1">
    <property type="nucleotide sequence ID" value="XM_013399272.1"/>
</dbReference>
<accession>A0A072NX12</accession>
<organism evidence="6 7">
    <name type="scientific">Exophiala aquamarina CBS 119918</name>
    <dbReference type="NCBI Taxonomy" id="1182545"/>
    <lineage>
        <taxon>Eukaryota</taxon>
        <taxon>Fungi</taxon>
        <taxon>Dikarya</taxon>
        <taxon>Ascomycota</taxon>
        <taxon>Pezizomycotina</taxon>
        <taxon>Eurotiomycetes</taxon>
        <taxon>Chaetothyriomycetidae</taxon>
        <taxon>Chaetothyriales</taxon>
        <taxon>Herpotrichiellaceae</taxon>
        <taxon>Exophiala</taxon>
    </lineage>
</organism>